<dbReference type="PIRSF" id="PIRSF006487">
    <property type="entry name" value="GcvT"/>
    <property type="match status" value="1"/>
</dbReference>
<dbReference type="InterPro" id="IPR029043">
    <property type="entry name" value="GcvT/YgfZ_C"/>
</dbReference>
<dbReference type="Pfam" id="PF08669">
    <property type="entry name" value="GCV_T_C"/>
    <property type="match status" value="1"/>
</dbReference>
<dbReference type="EC" id="2.1.2.10" evidence="2"/>
<evidence type="ECO:0000256" key="8">
    <source>
        <dbReference type="SAM" id="MobiDB-lite"/>
    </source>
</evidence>
<feature type="region of interest" description="Disordered" evidence="8">
    <location>
        <begin position="1"/>
        <end position="32"/>
    </location>
</feature>
<dbReference type="InterPro" id="IPR028896">
    <property type="entry name" value="GcvT/YgfZ/DmdA"/>
</dbReference>
<evidence type="ECO:0000256" key="4">
    <source>
        <dbReference type="ARBA" id="ARBA00022679"/>
    </source>
</evidence>
<dbReference type="PANTHER" id="PTHR43757:SF2">
    <property type="entry name" value="AMINOMETHYLTRANSFERASE, MITOCHONDRIAL"/>
    <property type="match status" value="1"/>
</dbReference>
<dbReference type="Proteomes" id="UP000199074">
    <property type="component" value="Unassembled WGS sequence"/>
</dbReference>
<feature type="domain" description="GCVT N-terminal" evidence="9">
    <location>
        <begin position="56"/>
        <end position="320"/>
    </location>
</feature>
<dbReference type="GO" id="GO:0006546">
    <property type="term" value="P:glycine catabolic process"/>
    <property type="evidence" value="ECO:0007669"/>
    <property type="project" value="InterPro"/>
</dbReference>
<comment type="catalytic activity">
    <reaction evidence="6">
        <text>N(6)-[(R)-S(8)-aminomethyldihydrolipoyl]-L-lysyl-[protein] + (6S)-5,6,7,8-tetrahydrofolate = N(6)-[(R)-dihydrolipoyl]-L-lysyl-[protein] + (6R)-5,10-methylene-5,6,7,8-tetrahydrofolate + NH4(+)</text>
        <dbReference type="Rhea" id="RHEA:16945"/>
        <dbReference type="Rhea" id="RHEA-COMP:10475"/>
        <dbReference type="Rhea" id="RHEA-COMP:10492"/>
        <dbReference type="ChEBI" id="CHEBI:15636"/>
        <dbReference type="ChEBI" id="CHEBI:28938"/>
        <dbReference type="ChEBI" id="CHEBI:57453"/>
        <dbReference type="ChEBI" id="CHEBI:83100"/>
        <dbReference type="ChEBI" id="CHEBI:83143"/>
        <dbReference type="EC" id="2.1.2.10"/>
    </reaction>
</comment>
<dbReference type="GO" id="GO:0032259">
    <property type="term" value="P:methylation"/>
    <property type="evidence" value="ECO:0007669"/>
    <property type="project" value="UniProtKB-KW"/>
</dbReference>
<organism evidence="11 12">
    <name type="scientific">Devosia crocina</name>
    <dbReference type="NCBI Taxonomy" id="429728"/>
    <lineage>
        <taxon>Bacteria</taxon>
        <taxon>Pseudomonadati</taxon>
        <taxon>Pseudomonadota</taxon>
        <taxon>Alphaproteobacteria</taxon>
        <taxon>Hyphomicrobiales</taxon>
        <taxon>Devosiaceae</taxon>
        <taxon>Devosia</taxon>
    </lineage>
</organism>
<dbReference type="Gene3D" id="3.30.1360.120">
    <property type="entry name" value="Probable tRNA modification gtpase trme, domain 1"/>
    <property type="match status" value="1"/>
</dbReference>
<dbReference type="InterPro" id="IPR027266">
    <property type="entry name" value="TrmE/GcvT-like"/>
</dbReference>
<dbReference type="STRING" id="429728.SAMN05216456_2418"/>
<name>A0A1I7NNV1_9HYPH</name>
<evidence type="ECO:0000313" key="11">
    <source>
        <dbReference type="EMBL" id="SFV36295.1"/>
    </source>
</evidence>
<keyword evidence="11" id="KW-0489">Methyltransferase</keyword>
<evidence type="ECO:0000259" key="10">
    <source>
        <dbReference type="Pfam" id="PF08669"/>
    </source>
</evidence>
<dbReference type="SUPFAM" id="SSF101790">
    <property type="entry name" value="Aminomethyltransferase beta-barrel domain"/>
    <property type="match status" value="1"/>
</dbReference>
<evidence type="ECO:0000256" key="7">
    <source>
        <dbReference type="PIRSR" id="PIRSR006487-1"/>
    </source>
</evidence>
<keyword evidence="3" id="KW-0032">Aminotransferase</keyword>
<evidence type="ECO:0000256" key="2">
    <source>
        <dbReference type="ARBA" id="ARBA00012616"/>
    </source>
</evidence>
<feature type="domain" description="Aminomethyltransferase C-terminal" evidence="10">
    <location>
        <begin position="343"/>
        <end position="420"/>
    </location>
</feature>
<evidence type="ECO:0000259" key="9">
    <source>
        <dbReference type="Pfam" id="PF01571"/>
    </source>
</evidence>
<proteinExistence type="inferred from homology"/>
<dbReference type="Gene3D" id="2.40.30.110">
    <property type="entry name" value="Aminomethyltransferase beta-barrel domains"/>
    <property type="match status" value="1"/>
</dbReference>
<dbReference type="Gene3D" id="4.10.1250.10">
    <property type="entry name" value="Aminomethyltransferase fragment"/>
    <property type="match status" value="1"/>
</dbReference>
<keyword evidence="12" id="KW-1185">Reference proteome</keyword>
<dbReference type="NCBIfam" id="TIGR00528">
    <property type="entry name" value="gcvT"/>
    <property type="match status" value="1"/>
</dbReference>
<dbReference type="GO" id="GO:0005960">
    <property type="term" value="C:glycine cleavage complex"/>
    <property type="evidence" value="ECO:0007669"/>
    <property type="project" value="InterPro"/>
</dbReference>
<dbReference type="SUPFAM" id="SSF103025">
    <property type="entry name" value="Folate-binding domain"/>
    <property type="match status" value="1"/>
</dbReference>
<dbReference type="InterPro" id="IPR006222">
    <property type="entry name" value="GCVT_N"/>
</dbReference>
<keyword evidence="4 11" id="KW-0808">Transferase</keyword>
<evidence type="ECO:0000256" key="6">
    <source>
        <dbReference type="ARBA" id="ARBA00047665"/>
    </source>
</evidence>
<sequence>MASPKEQPALSREISQGKDRGGTHTRQPGGALSCRLIPESVPMAQDSAEDLQQTPLYQRHMSSGGRIVPFGGYALPVQYPTGIMAEHKWTREQAGLFDVSHMGPCFLSLTQRSGDPAADHAAISAIIEPLICGDILNLKPGQIRYSLLLNESGGTLDDLMIARSPLFPGGLYIVVNAGTKEADFAHIEAAAGKRARLERADSAYALLALQGPEAVNLMAGLIPEATDLGFMTYAAFDWGRDKVFISRSGYTGEDGFELLVNADEAEALWDVLLADPRVKPIGLGARDSLRLEAGLPLYGHDLDETISPIEADLGFAVSKRRRDAADFPGARRILAERDGQLIRKRVGLIVEGAPAREGAEILDGAGTPIGVVTSGGFAPSLGKAIALGFVPPEHTAIGARLLVSVRGRAQPAEIVPTPFVPHRYFRKFV</sequence>
<dbReference type="Pfam" id="PF01571">
    <property type="entry name" value="GCV_T"/>
    <property type="match status" value="1"/>
</dbReference>
<dbReference type="EMBL" id="FPCK01000002">
    <property type="protein sequence ID" value="SFV36295.1"/>
    <property type="molecule type" value="Genomic_DNA"/>
</dbReference>
<dbReference type="AlphaFoldDB" id="A0A1I7NNV1"/>
<evidence type="ECO:0000256" key="5">
    <source>
        <dbReference type="ARBA" id="ARBA00031395"/>
    </source>
</evidence>
<reference evidence="11 12" key="1">
    <citation type="submission" date="2016-10" db="EMBL/GenBank/DDBJ databases">
        <authorList>
            <person name="de Groot N.N."/>
        </authorList>
    </citation>
    <scope>NUCLEOTIDE SEQUENCE [LARGE SCALE GENOMIC DNA]</scope>
    <source>
        <strain evidence="11 12">IPL20</strain>
    </source>
</reference>
<dbReference type="NCBIfam" id="NF001567">
    <property type="entry name" value="PRK00389.1"/>
    <property type="match status" value="1"/>
</dbReference>
<protein>
    <recommendedName>
        <fullName evidence="2">aminomethyltransferase</fullName>
        <ecNumber evidence="2">2.1.2.10</ecNumber>
    </recommendedName>
    <alternativeName>
        <fullName evidence="5">Glycine cleavage system T protein</fullName>
    </alternativeName>
</protein>
<evidence type="ECO:0000256" key="1">
    <source>
        <dbReference type="ARBA" id="ARBA00008609"/>
    </source>
</evidence>
<dbReference type="GO" id="GO:0008483">
    <property type="term" value="F:transaminase activity"/>
    <property type="evidence" value="ECO:0007669"/>
    <property type="project" value="UniProtKB-KW"/>
</dbReference>
<feature type="binding site" evidence="7">
    <location>
        <position position="257"/>
    </location>
    <ligand>
        <name>substrate</name>
    </ligand>
</feature>
<gene>
    <name evidence="11" type="ORF">SAMN05216456_2418</name>
</gene>
<dbReference type="InterPro" id="IPR006223">
    <property type="entry name" value="GcvT"/>
</dbReference>
<accession>A0A1I7NNV1</accession>
<dbReference type="InterPro" id="IPR013977">
    <property type="entry name" value="GcvT_C"/>
</dbReference>
<dbReference type="GO" id="GO:0004047">
    <property type="term" value="F:aminomethyltransferase activity"/>
    <property type="evidence" value="ECO:0007669"/>
    <property type="project" value="UniProtKB-EC"/>
</dbReference>
<evidence type="ECO:0000256" key="3">
    <source>
        <dbReference type="ARBA" id="ARBA00022576"/>
    </source>
</evidence>
<dbReference type="PANTHER" id="PTHR43757">
    <property type="entry name" value="AMINOMETHYLTRANSFERASE"/>
    <property type="match status" value="1"/>
</dbReference>
<comment type="similarity">
    <text evidence="1">Belongs to the GcvT family.</text>
</comment>
<dbReference type="GO" id="GO:0008168">
    <property type="term" value="F:methyltransferase activity"/>
    <property type="evidence" value="ECO:0007669"/>
    <property type="project" value="UniProtKB-KW"/>
</dbReference>
<dbReference type="Gene3D" id="3.30.70.1400">
    <property type="entry name" value="Aminomethyltransferase beta-barrel domains"/>
    <property type="match status" value="1"/>
</dbReference>
<evidence type="ECO:0000313" key="12">
    <source>
        <dbReference type="Proteomes" id="UP000199074"/>
    </source>
</evidence>